<keyword evidence="3 8" id="KW-0597">Phosphoprotein</keyword>
<proteinExistence type="predicted"/>
<dbReference type="PROSITE" id="PS50109">
    <property type="entry name" value="HIS_KIN"/>
    <property type="match status" value="1"/>
</dbReference>
<dbReference type="Pfam" id="PF02518">
    <property type="entry name" value="HATPase_c"/>
    <property type="match status" value="1"/>
</dbReference>
<evidence type="ECO:0000313" key="12">
    <source>
        <dbReference type="EMBL" id="SBT05310.1"/>
    </source>
</evidence>
<evidence type="ECO:0000256" key="1">
    <source>
        <dbReference type="ARBA" id="ARBA00000085"/>
    </source>
</evidence>
<dbReference type="SUPFAM" id="SSF55874">
    <property type="entry name" value="ATPase domain of HSP90 chaperone/DNA topoisomerase II/histidine kinase"/>
    <property type="match status" value="1"/>
</dbReference>
<evidence type="ECO:0000259" key="9">
    <source>
        <dbReference type="PROSITE" id="PS50109"/>
    </source>
</evidence>
<keyword evidence="4" id="KW-0902">Two-component regulatory system</keyword>
<dbReference type="SUPFAM" id="SSF52172">
    <property type="entry name" value="CheY-like"/>
    <property type="match status" value="2"/>
</dbReference>
<evidence type="ECO:0000259" key="11">
    <source>
        <dbReference type="PROSITE" id="PS50894"/>
    </source>
</evidence>
<sequence length="743" mass="79297">MNSLPKILVVDDIAANRLAMRTALRSIEATIVEAGNGFDALAITLESDFALILLDVQMPEMDGFEVCERLRANPQTADTPVIFVSAANKADEDRLRGYLTGATDYLSKPVNDQILRAKTQVFLRLYRQNRELQAALAAAHAAERAKDAFLANVSHELRTPLTAVIGLSALARRSCTDARQRAYLDQVNDAGQALLAIINDLLDLTKIAVGELQFEAAPFSLRQTTARVLSVIGHLAASKGLLLHAETDETLPDALVGDSLRIEQIMFNLLNNAIKFTEAGRIVLRIAMEERDEQRVGVQIEIEDSGIGMSEDEMAQIFKPFVQADASISRKHGGTGLGLAICKQLAEGMGGAIEVSSRPGQGTCFRVRLSLGLAGADNLPPADGPDGSLDLPMRYPGARVLVVDDQPLNREVVFELLGTVGIVPSLAENGQQAVDILAASGPEAFDLVLMDIQMPVMDGLTAVRRIRDLPGFAELPIVAMTAHTMVHERKGHLADGMNDHIGKPFSLPNFLALLARWLAPHIDPPAERLATAAESTIGDAGEGGLSAIAGLDSEAALERFAGNSARYRHWLGEFVGESAGFAAAIDALLASGAREAARQATHAFKGRVGMLGMSELQRQAALLEKAIKAGKPSGRLRQRLAASIEAMGASVRAAIALPQRPPLGAVTRPDGPRPPSIDALLILFAAADGGSAAAIEAALAELYDTPWSALLQAALLAVRRFDFEAACRLFAYDRTTNYPPGTP</sequence>
<feature type="domain" description="Histidine kinase" evidence="9">
    <location>
        <begin position="152"/>
        <end position="373"/>
    </location>
</feature>
<dbReference type="AlphaFoldDB" id="A0A1A8XJJ5"/>
<dbReference type="EC" id="2.7.13.3" evidence="2"/>
<evidence type="ECO:0000256" key="7">
    <source>
        <dbReference type="PROSITE-ProRule" id="PRU00110"/>
    </source>
</evidence>
<feature type="domain" description="Response regulatory" evidence="10">
    <location>
        <begin position="399"/>
        <end position="518"/>
    </location>
</feature>
<feature type="modified residue" description="Phosphohistidine" evidence="7">
    <location>
        <position position="602"/>
    </location>
</feature>
<dbReference type="InterPro" id="IPR036890">
    <property type="entry name" value="HATPase_C_sf"/>
</dbReference>
<dbReference type="InterPro" id="IPR036097">
    <property type="entry name" value="HisK_dim/P_sf"/>
</dbReference>
<dbReference type="SUPFAM" id="SSF47384">
    <property type="entry name" value="Homodimeric domain of signal transducing histidine kinase"/>
    <property type="match status" value="1"/>
</dbReference>
<accession>A0A1A8XJJ5</accession>
<dbReference type="SMART" id="SM00387">
    <property type="entry name" value="HATPase_c"/>
    <property type="match status" value="1"/>
</dbReference>
<dbReference type="PROSITE" id="PS50110">
    <property type="entry name" value="RESPONSE_REGULATORY"/>
    <property type="match status" value="2"/>
</dbReference>
<dbReference type="EMBL" id="FLQX01000095">
    <property type="protein sequence ID" value="SBT05310.1"/>
    <property type="molecule type" value="Genomic_DNA"/>
</dbReference>
<dbReference type="InterPro" id="IPR003594">
    <property type="entry name" value="HATPase_dom"/>
</dbReference>
<dbReference type="InterPro" id="IPR004358">
    <property type="entry name" value="Sig_transdc_His_kin-like_C"/>
</dbReference>
<protein>
    <recommendedName>
        <fullName evidence="6">Virulence sensor protein BvgS</fullName>
        <ecNumber evidence="2">2.7.13.3</ecNumber>
    </recommendedName>
</protein>
<feature type="modified residue" description="4-aspartylphosphate" evidence="8">
    <location>
        <position position="451"/>
    </location>
</feature>
<dbReference type="Pfam" id="PF01627">
    <property type="entry name" value="Hpt"/>
    <property type="match status" value="1"/>
</dbReference>
<dbReference type="InterPro" id="IPR005467">
    <property type="entry name" value="His_kinase_dom"/>
</dbReference>
<evidence type="ECO:0000256" key="5">
    <source>
        <dbReference type="ARBA" id="ARBA00058004"/>
    </source>
</evidence>
<dbReference type="CDD" id="cd17546">
    <property type="entry name" value="REC_hyHK_CKI1_RcsC-like"/>
    <property type="match status" value="1"/>
</dbReference>
<dbReference type="GO" id="GO:0000155">
    <property type="term" value="F:phosphorelay sensor kinase activity"/>
    <property type="evidence" value="ECO:0007669"/>
    <property type="project" value="InterPro"/>
</dbReference>
<dbReference type="CDD" id="cd16922">
    <property type="entry name" value="HATPase_EvgS-ArcB-TorS-like"/>
    <property type="match status" value="1"/>
</dbReference>
<name>A0A1A8XJJ5_9PROT</name>
<dbReference type="InterPro" id="IPR008207">
    <property type="entry name" value="Sig_transdc_His_kin_Hpt_dom"/>
</dbReference>
<dbReference type="GO" id="GO:0005524">
    <property type="term" value="F:ATP binding"/>
    <property type="evidence" value="ECO:0007669"/>
    <property type="project" value="UniProtKB-KW"/>
</dbReference>
<evidence type="ECO:0000256" key="3">
    <source>
        <dbReference type="ARBA" id="ARBA00022553"/>
    </source>
</evidence>
<dbReference type="Gene3D" id="1.10.287.130">
    <property type="match status" value="1"/>
</dbReference>
<evidence type="ECO:0000256" key="6">
    <source>
        <dbReference type="ARBA" id="ARBA00070152"/>
    </source>
</evidence>
<dbReference type="PRINTS" id="PR00344">
    <property type="entry name" value="BCTRLSENSOR"/>
</dbReference>
<evidence type="ECO:0000256" key="4">
    <source>
        <dbReference type="ARBA" id="ARBA00023012"/>
    </source>
</evidence>
<dbReference type="Pfam" id="PF00072">
    <property type="entry name" value="Response_reg"/>
    <property type="match status" value="2"/>
</dbReference>
<dbReference type="InterPro" id="IPR036641">
    <property type="entry name" value="HPT_dom_sf"/>
</dbReference>
<dbReference type="Gene3D" id="1.20.120.160">
    <property type="entry name" value="HPT domain"/>
    <property type="match status" value="1"/>
</dbReference>
<dbReference type="PROSITE" id="PS50894">
    <property type="entry name" value="HPT"/>
    <property type="match status" value="1"/>
</dbReference>
<dbReference type="InterPro" id="IPR011006">
    <property type="entry name" value="CheY-like_superfamily"/>
</dbReference>
<dbReference type="Gene3D" id="3.30.565.10">
    <property type="entry name" value="Histidine kinase-like ATPase, C-terminal domain"/>
    <property type="match status" value="1"/>
</dbReference>
<evidence type="ECO:0000313" key="13">
    <source>
        <dbReference type="Proteomes" id="UP000199169"/>
    </source>
</evidence>
<dbReference type="InterPro" id="IPR001789">
    <property type="entry name" value="Sig_transdc_resp-reg_receiver"/>
</dbReference>
<dbReference type="SUPFAM" id="SSF47226">
    <property type="entry name" value="Histidine-containing phosphotransfer domain, HPT domain"/>
    <property type="match status" value="1"/>
</dbReference>
<dbReference type="FunFam" id="3.30.565.10:FF:000010">
    <property type="entry name" value="Sensor histidine kinase RcsC"/>
    <property type="match status" value="1"/>
</dbReference>
<dbReference type="SMART" id="SM00388">
    <property type="entry name" value="HisKA"/>
    <property type="match status" value="1"/>
</dbReference>
<dbReference type="Proteomes" id="UP000199169">
    <property type="component" value="Unassembled WGS sequence"/>
</dbReference>
<comment type="function">
    <text evidence="5">Member of the two-component regulatory system BvgS/BvgA. Phosphorylates BvgA via a four-step phosphorelay in response to environmental signals.</text>
</comment>
<keyword evidence="13" id="KW-1185">Reference proteome</keyword>
<dbReference type="RefSeq" id="WP_186406474.1">
    <property type="nucleotide sequence ID" value="NZ_FLQX01000095.1"/>
</dbReference>
<dbReference type="STRING" id="1860102.ACCAA_200072"/>
<dbReference type="GO" id="GO:0005886">
    <property type="term" value="C:plasma membrane"/>
    <property type="evidence" value="ECO:0007669"/>
    <property type="project" value="UniProtKB-SubCell"/>
</dbReference>
<reference evidence="12 13" key="1">
    <citation type="submission" date="2016-06" db="EMBL/GenBank/DDBJ databases">
        <authorList>
            <person name="Kjaerup R.B."/>
            <person name="Dalgaard T.S."/>
            <person name="Juul-Madsen H.R."/>
        </authorList>
    </citation>
    <scope>NUCLEOTIDE SEQUENCE [LARGE SCALE GENOMIC DNA]</scope>
    <source>
        <strain evidence="12">3</strain>
    </source>
</reference>
<dbReference type="InterPro" id="IPR003661">
    <property type="entry name" value="HisK_dim/P_dom"/>
</dbReference>
<comment type="catalytic activity">
    <reaction evidence="1">
        <text>ATP + protein L-histidine = ADP + protein N-phospho-L-histidine.</text>
        <dbReference type="EC" id="2.7.13.3"/>
    </reaction>
</comment>
<evidence type="ECO:0000256" key="2">
    <source>
        <dbReference type="ARBA" id="ARBA00012438"/>
    </source>
</evidence>
<feature type="domain" description="HPt" evidence="11">
    <location>
        <begin position="563"/>
        <end position="654"/>
    </location>
</feature>
<dbReference type="PANTHER" id="PTHR45339:SF3">
    <property type="entry name" value="HISTIDINE KINASE"/>
    <property type="match status" value="1"/>
</dbReference>
<dbReference type="SMART" id="SM00448">
    <property type="entry name" value="REC"/>
    <property type="match status" value="2"/>
</dbReference>
<dbReference type="Pfam" id="PF00512">
    <property type="entry name" value="HisKA"/>
    <property type="match status" value="1"/>
</dbReference>
<dbReference type="Gene3D" id="3.40.50.2300">
    <property type="match status" value="2"/>
</dbReference>
<feature type="modified residue" description="4-aspartylphosphate" evidence="8">
    <location>
        <position position="55"/>
    </location>
</feature>
<dbReference type="CDD" id="cd00082">
    <property type="entry name" value="HisKA"/>
    <property type="match status" value="1"/>
</dbReference>
<dbReference type="PANTHER" id="PTHR45339">
    <property type="entry name" value="HYBRID SIGNAL TRANSDUCTION HISTIDINE KINASE J"/>
    <property type="match status" value="1"/>
</dbReference>
<evidence type="ECO:0000256" key="8">
    <source>
        <dbReference type="PROSITE-ProRule" id="PRU00169"/>
    </source>
</evidence>
<feature type="domain" description="Response regulatory" evidence="10">
    <location>
        <begin position="6"/>
        <end position="123"/>
    </location>
</feature>
<evidence type="ECO:0000259" key="10">
    <source>
        <dbReference type="PROSITE" id="PS50110"/>
    </source>
</evidence>
<organism evidence="12 13">
    <name type="scientific">Candidatus Accumulibacter aalborgensis</name>
    <dbReference type="NCBI Taxonomy" id="1860102"/>
    <lineage>
        <taxon>Bacteria</taxon>
        <taxon>Pseudomonadati</taxon>
        <taxon>Pseudomonadota</taxon>
        <taxon>Betaproteobacteria</taxon>
        <taxon>Candidatus Accumulibacter</taxon>
    </lineage>
</organism>
<gene>
    <name evidence="12" type="ORF">ACCAA_200072</name>
</gene>